<reference evidence="2" key="1">
    <citation type="submission" date="2022-11" db="UniProtKB">
        <authorList>
            <consortium name="WormBaseParasite"/>
        </authorList>
    </citation>
    <scope>IDENTIFICATION</scope>
</reference>
<proteinExistence type="predicted"/>
<sequence>MSSRKVVFQIRNFATLRSKAPKINPKSLYEPEFKDPKIYPEYPVLNIRLQSYDFVPLERFQGYVDRMAKKFKFKTEESYAVAAQTTLVKTFKPNSTIPDSEIETEENYAVAAQTTLVKTFKPNSTIPDSEIEVSKYDRTVRLSGIPSVRLPLFLDLIQTHAPIGIEMTIKVHEKSDEDYRYIPDLLLKEKQEELKALDDPNVRKNLGWE</sequence>
<name>A0AC34QST5_9BILA</name>
<protein>
    <submittedName>
        <fullName evidence="2">Ribosomal protein S10</fullName>
    </submittedName>
</protein>
<dbReference type="WBParaSite" id="JU765_v2.g19171.t1">
    <property type="protein sequence ID" value="JU765_v2.g19171.t1"/>
    <property type="gene ID" value="JU765_v2.g19171"/>
</dbReference>
<dbReference type="Proteomes" id="UP000887576">
    <property type="component" value="Unplaced"/>
</dbReference>
<evidence type="ECO:0000313" key="2">
    <source>
        <dbReference type="WBParaSite" id="JU765_v2.g19171.t1"/>
    </source>
</evidence>
<accession>A0AC34QST5</accession>
<evidence type="ECO:0000313" key="1">
    <source>
        <dbReference type="Proteomes" id="UP000887576"/>
    </source>
</evidence>
<organism evidence="1 2">
    <name type="scientific">Panagrolaimus sp. JU765</name>
    <dbReference type="NCBI Taxonomy" id="591449"/>
    <lineage>
        <taxon>Eukaryota</taxon>
        <taxon>Metazoa</taxon>
        <taxon>Ecdysozoa</taxon>
        <taxon>Nematoda</taxon>
        <taxon>Chromadorea</taxon>
        <taxon>Rhabditida</taxon>
        <taxon>Tylenchina</taxon>
        <taxon>Panagrolaimomorpha</taxon>
        <taxon>Panagrolaimoidea</taxon>
        <taxon>Panagrolaimidae</taxon>
        <taxon>Panagrolaimus</taxon>
    </lineage>
</organism>